<dbReference type="Gene3D" id="3.40.250.10">
    <property type="entry name" value="Rhodanese-like domain"/>
    <property type="match status" value="1"/>
</dbReference>
<dbReference type="SUPFAM" id="SSF52821">
    <property type="entry name" value="Rhodanese/Cell cycle control phosphatase"/>
    <property type="match status" value="1"/>
</dbReference>
<gene>
    <name evidence="2" type="primary">moeZ</name>
    <name evidence="2" type="ORF">BMF81_04421</name>
</gene>
<dbReference type="CDD" id="cd00158">
    <property type="entry name" value="RHOD"/>
    <property type="match status" value="1"/>
</dbReference>
<dbReference type="SMART" id="SM00450">
    <property type="entry name" value="RHOD"/>
    <property type="match status" value="1"/>
</dbReference>
<evidence type="ECO:0000313" key="3">
    <source>
        <dbReference type="Proteomes" id="UP000244056"/>
    </source>
</evidence>
<proteinExistence type="predicted"/>
<dbReference type="InterPro" id="IPR050229">
    <property type="entry name" value="GlpE_sulfurtransferase"/>
</dbReference>
<name>A0A2S0QB24_NODSP</name>
<dbReference type="PANTHER" id="PTHR43031:SF16">
    <property type="entry name" value="OXIDOREDUCTASE"/>
    <property type="match status" value="1"/>
</dbReference>
<evidence type="ECO:0000259" key="1">
    <source>
        <dbReference type="PROSITE" id="PS50206"/>
    </source>
</evidence>
<protein>
    <submittedName>
        <fullName evidence="2">Putative adenylyltransferase/sulfurtransferase MoeZ</fullName>
    </submittedName>
</protein>
<accession>A0A2S0QB24</accession>
<dbReference type="Pfam" id="PF00581">
    <property type="entry name" value="Rhodanese"/>
    <property type="match status" value="1"/>
</dbReference>
<dbReference type="PANTHER" id="PTHR43031">
    <property type="entry name" value="FAD-DEPENDENT OXIDOREDUCTASE"/>
    <property type="match status" value="1"/>
</dbReference>
<dbReference type="PROSITE" id="PS50206">
    <property type="entry name" value="RHODANESE_3"/>
    <property type="match status" value="1"/>
</dbReference>
<dbReference type="EMBL" id="CP020114">
    <property type="protein sequence ID" value="AVZ31574.1"/>
    <property type="molecule type" value="Genomic_DNA"/>
</dbReference>
<sequence length="156" mass="17757">MPSSFALNLCKFLIRLKFPHIHQISTKEFAQWLLNSTKIQPLVIDARSQAEYEVSHLKAAVHIDPIAPDLQILSQVAKETPIVVYCSIGYRSATISQQLQQAGFTRVFNLSGGLFQWANEGRLMFKNEEVTQCIHPYNAMWGKLLKDGKLRGRQRS</sequence>
<keyword evidence="2" id="KW-0808">Transferase</keyword>
<dbReference type="InterPro" id="IPR001763">
    <property type="entry name" value="Rhodanese-like_dom"/>
</dbReference>
<reference evidence="2 3" key="1">
    <citation type="submission" date="2017-03" db="EMBL/GenBank/DDBJ databases">
        <title>Comparative genomics of the toxic Baltic Sea cyanobacteria Nodularia spumigena UHCC 0039 and its response on varying salinity.</title>
        <authorList>
            <person name="Teikari J.E."/>
        </authorList>
    </citation>
    <scope>NUCLEOTIDE SEQUENCE [LARGE SCALE GENOMIC DNA]</scope>
    <source>
        <strain evidence="2 3">UHCC 0039</strain>
    </source>
</reference>
<dbReference type="RefSeq" id="WP_017804035.1">
    <property type="nucleotide sequence ID" value="NZ_CAWNZE010000001.1"/>
</dbReference>
<organism evidence="2 3">
    <name type="scientific">Nodularia spumigena UHCC 0039</name>
    <dbReference type="NCBI Taxonomy" id="1914872"/>
    <lineage>
        <taxon>Bacteria</taxon>
        <taxon>Bacillati</taxon>
        <taxon>Cyanobacteriota</taxon>
        <taxon>Cyanophyceae</taxon>
        <taxon>Nostocales</taxon>
        <taxon>Nodulariaceae</taxon>
        <taxon>Nodularia</taxon>
    </lineage>
</organism>
<keyword evidence="2" id="KW-0548">Nucleotidyltransferase</keyword>
<dbReference type="Proteomes" id="UP000244056">
    <property type="component" value="Chromosome"/>
</dbReference>
<dbReference type="AlphaFoldDB" id="A0A2S0QB24"/>
<dbReference type="GeneID" id="78019634"/>
<dbReference type="GO" id="GO:0016779">
    <property type="term" value="F:nucleotidyltransferase activity"/>
    <property type="evidence" value="ECO:0007669"/>
    <property type="project" value="UniProtKB-KW"/>
</dbReference>
<feature type="domain" description="Rhodanese" evidence="1">
    <location>
        <begin position="40"/>
        <end position="126"/>
    </location>
</feature>
<dbReference type="KEGG" id="nsp:BMF81_04421"/>
<evidence type="ECO:0000313" key="2">
    <source>
        <dbReference type="EMBL" id="AVZ31574.1"/>
    </source>
</evidence>
<dbReference type="InterPro" id="IPR036873">
    <property type="entry name" value="Rhodanese-like_dom_sf"/>
</dbReference>